<dbReference type="AlphaFoldDB" id="A0A482WWX9"/>
<protein>
    <submittedName>
        <fullName evidence="1">Uncharacterized protein</fullName>
    </submittedName>
</protein>
<dbReference type="PANTHER" id="PTHR22754:SF32">
    <property type="entry name" value="DISCO-INTERACTING PROTEIN 2"/>
    <property type="match status" value="1"/>
</dbReference>
<dbReference type="Proteomes" id="UP000291343">
    <property type="component" value="Unassembled WGS sequence"/>
</dbReference>
<evidence type="ECO:0000313" key="1">
    <source>
        <dbReference type="EMBL" id="RZF37560.1"/>
    </source>
</evidence>
<gene>
    <name evidence="1" type="ORF">LSTR_LSTR015673</name>
</gene>
<reference evidence="1 2" key="1">
    <citation type="journal article" date="2017" name="Gigascience">
        <title>Genome sequence of the small brown planthopper, Laodelphax striatellus.</title>
        <authorList>
            <person name="Zhu J."/>
            <person name="Jiang F."/>
            <person name="Wang X."/>
            <person name="Yang P."/>
            <person name="Bao Y."/>
            <person name="Zhao W."/>
            <person name="Wang W."/>
            <person name="Lu H."/>
            <person name="Wang Q."/>
            <person name="Cui N."/>
            <person name="Li J."/>
            <person name="Chen X."/>
            <person name="Luo L."/>
            <person name="Yu J."/>
            <person name="Kang L."/>
            <person name="Cui F."/>
        </authorList>
    </citation>
    <scope>NUCLEOTIDE SEQUENCE [LARGE SCALE GENOMIC DNA]</scope>
    <source>
        <strain evidence="1">Lst14</strain>
    </source>
</reference>
<dbReference type="EMBL" id="QKKF02023950">
    <property type="protein sequence ID" value="RZF37560.1"/>
    <property type="molecule type" value="Genomic_DNA"/>
</dbReference>
<sequence>MITKHRASVAVVKSRDLHWGLLATKDHKDVSLASLRLLLVGDGANPWSLSSCDQFLSVFQAKGLRPDAVCPCASSSECLTVSVRR</sequence>
<dbReference type="PANTHER" id="PTHR22754">
    <property type="entry name" value="DISCO-INTERACTING PROTEIN 2 DIP2 -RELATED"/>
    <property type="match status" value="1"/>
</dbReference>
<organism evidence="1 2">
    <name type="scientific">Laodelphax striatellus</name>
    <name type="common">Small brown planthopper</name>
    <name type="synonym">Delphax striatella</name>
    <dbReference type="NCBI Taxonomy" id="195883"/>
    <lineage>
        <taxon>Eukaryota</taxon>
        <taxon>Metazoa</taxon>
        <taxon>Ecdysozoa</taxon>
        <taxon>Arthropoda</taxon>
        <taxon>Hexapoda</taxon>
        <taxon>Insecta</taxon>
        <taxon>Pterygota</taxon>
        <taxon>Neoptera</taxon>
        <taxon>Paraneoptera</taxon>
        <taxon>Hemiptera</taxon>
        <taxon>Auchenorrhyncha</taxon>
        <taxon>Fulgoroidea</taxon>
        <taxon>Delphacidae</taxon>
        <taxon>Criomorphinae</taxon>
        <taxon>Laodelphax</taxon>
    </lineage>
</organism>
<dbReference type="InParanoid" id="A0A482WWX9"/>
<evidence type="ECO:0000313" key="2">
    <source>
        <dbReference type="Proteomes" id="UP000291343"/>
    </source>
</evidence>
<proteinExistence type="predicted"/>
<dbReference type="Gene3D" id="3.40.50.12780">
    <property type="entry name" value="N-terminal domain of ligase-like"/>
    <property type="match status" value="1"/>
</dbReference>
<dbReference type="OrthoDB" id="69964at2759"/>
<comment type="caution">
    <text evidence="1">The sequence shown here is derived from an EMBL/GenBank/DDBJ whole genome shotgun (WGS) entry which is preliminary data.</text>
</comment>
<keyword evidence="2" id="KW-1185">Reference proteome</keyword>
<accession>A0A482WWX9</accession>
<dbReference type="InterPro" id="IPR042099">
    <property type="entry name" value="ANL_N_sf"/>
</dbReference>
<name>A0A482WWX9_LAOST</name>
<dbReference type="STRING" id="195883.A0A482WWX9"/>